<dbReference type="NCBIfam" id="NF005216">
    <property type="entry name" value="PRK06703.1"/>
    <property type="match status" value="1"/>
</dbReference>
<comment type="caution">
    <text evidence="9">The sequence shown here is derived from an EMBL/GenBank/DDBJ whole genome shotgun (WGS) entry which is preliminary data.</text>
</comment>
<dbReference type="InterPro" id="IPR001226">
    <property type="entry name" value="Flavodoxin_CS"/>
</dbReference>
<evidence type="ECO:0000256" key="5">
    <source>
        <dbReference type="ARBA" id="ARBA00022630"/>
    </source>
</evidence>
<evidence type="ECO:0000256" key="4">
    <source>
        <dbReference type="ARBA" id="ARBA00022448"/>
    </source>
</evidence>
<dbReference type="InterPro" id="IPR050619">
    <property type="entry name" value="Flavodoxin"/>
</dbReference>
<dbReference type="PANTHER" id="PTHR42809">
    <property type="entry name" value="FLAVODOXIN 2"/>
    <property type="match status" value="1"/>
</dbReference>
<evidence type="ECO:0000313" key="9">
    <source>
        <dbReference type="EMBL" id="MFD1929559.1"/>
    </source>
</evidence>
<dbReference type="Proteomes" id="UP001597218">
    <property type="component" value="Unassembled WGS sequence"/>
</dbReference>
<dbReference type="PROSITE" id="PS00201">
    <property type="entry name" value="FLAVODOXIN"/>
    <property type="match status" value="1"/>
</dbReference>
<proteinExistence type="inferred from homology"/>
<name>A0ABW4SK80_9BACL</name>
<dbReference type="SUPFAM" id="SSF52218">
    <property type="entry name" value="Flavoproteins"/>
    <property type="match status" value="1"/>
</dbReference>
<evidence type="ECO:0000256" key="2">
    <source>
        <dbReference type="ARBA" id="ARBA00003297"/>
    </source>
</evidence>
<evidence type="ECO:0000256" key="7">
    <source>
        <dbReference type="ARBA" id="ARBA00022982"/>
    </source>
</evidence>
<comment type="similarity">
    <text evidence="3">Belongs to the flavodoxin family.</text>
</comment>
<evidence type="ECO:0000259" key="8">
    <source>
        <dbReference type="PROSITE" id="PS50902"/>
    </source>
</evidence>
<keyword evidence="5" id="KW-0285">Flavoprotein</keyword>
<dbReference type="InterPro" id="IPR008254">
    <property type="entry name" value="Flavodoxin/NO_synth"/>
</dbReference>
<evidence type="ECO:0000256" key="6">
    <source>
        <dbReference type="ARBA" id="ARBA00022643"/>
    </source>
</evidence>
<comment type="function">
    <text evidence="2">Low-potential electron donor to a number of redox enzymes.</text>
</comment>
<dbReference type="RefSeq" id="WP_381539805.1">
    <property type="nucleotide sequence ID" value="NZ_JBHUGI010000035.1"/>
</dbReference>
<protein>
    <submittedName>
        <fullName evidence="9">Flavodoxin domain-containing protein</fullName>
    </submittedName>
</protein>
<keyword evidence="7" id="KW-0249">Electron transport</keyword>
<dbReference type="PANTHER" id="PTHR42809:SF1">
    <property type="entry name" value="FLAVODOXIN 1"/>
    <property type="match status" value="1"/>
</dbReference>
<dbReference type="Gene3D" id="3.40.50.360">
    <property type="match status" value="1"/>
</dbReference>
<dbReference type="Pfam" id="PF00258">
    <property type="entry name" value="Flavodoxin_1"/>
    <property type="match status" value="1"/>
</dbReference>
<keyword evidence="10" id="KW-1185">Reference proteome</keyword>
<reference evidence="10" key="1">
    <citation type="journal article" date="2019" name="Int. J. Syst. Evol. Microbiol.">
        <title>The Global Catalogue of Microorganisms (GCM) 10K type strain sequencing project: providing services to taxonomists for standard genome sequencing and annotation.</title>
        <authorList>
            <consortium name="The Broad Institute Genomics Platform"/>
            <consortium name="The Broad Institute Genome Sequencing Center for Infectious Disease"/>
            <person name="Wu L."/>
            <person name="Ma J."/>
        </authorList>
    </citation>
    <scope>NUCLEOTIDE SEQUENCE [LARGE SCALE GENOMIC DNA]</scope>
    <source>
        <strain evidence="10">CGMCC 4.7177</strain>
    </source>
</reference>
<keyword evidence="6" id="KW-0288">FMN</keyword>
<evidence type="ECO:0000256" key="1">
    <source>
        <dbReference type="ARBA" id="ARBA00001917"/>
    </source>
</evidence>
<dbReference type="PROSITE" id="PS50902">
    <property type="entry name" value="FLAVODOXIN_LIKE"/>
    <property type="match status" value="1"/>
</dbReference>
<gene>
    <name evidence="9" type="ORF">ACFSFY_16065</name>
</gene>
<dbReference type="InterPro" id="IPR029039">
    <property type="entry name" value="Flavoprotein-like_sf"/>
</dbReference>
<evidence type="ECO:0000313" key="10">
    <source>
        <dbReference type="Proteomes" id="UP001597218"/>
    </source>
</evidence>
<organism evidence="9 10">
    <name type="scientific">Sporosarcina siberiensis</name>
    <dbReference type="NCBI Taxonomy" id="1365606"/>
    <lineage>
        <taxon>Bacteria</taxon>
        <taxon>Bacillati</taxon>
        <taxon>Bacillota</taxon>
        <taxon>Bacilli</taxon>
        <taxon>Bacillales</taxon>
        <taxon>Caryophanaceae</taxon>
        <taxon>Sporosarcina</taxon>
    </lineage>
</organism>
<sequence length="151" mass="17066">MKKVLILYISTTGNTEQIAHLLNEALSDNDFDITTMSFDFTNLDALDLLQYDGILFGTHTYNDGDLPFETDVFLDTLLTLDLNNKIVGIFGSGDTSYSYFCEAVEIMKDEFALRNAIVLEHTVRVNLYPDLDQDLLSIHKLASLFQEALLE</sequence>
<evidence type="ECO:0000256" key="3">
    <source>
        <dbReference type="ARBA" id="ARBA00005267"/>
    </source>
</evidence>
<feature type="domain" description="Flavodoxin-like" evidence="8">
    <location>
        <begin position="4"/>
        <end position="150"/>
    </location>
</feature>
<dbReference type="EMBL" id="JBHUGI010000035">
    <property type="protein sequence ID" value="MFD1929559.1"/>
    <property type="molecule type" value="Genomic_DNA"/>
</dbReference>
<keyword evidence="4" id="KW-0813">Transport</keyword>
<comment type="cofactor">
    <cofactor evidence="1">
        <name>FMN</name>
        <dbReference type="ChEBI" id="CHEBI:58210"/>
    </cofactor>
</comment>
<accession>A0ABW4SK80</accession>